<feature type="transmembrane region" description="Helical" evidence="5">
    <location>
        <begin position="20"/>
        <end position="43"/>
    </location>
</feature>
<proteinExistence type="predicted"/>
<comment type="subcellular location">
    <subcellularLocation>
        <location evidence="1">Membrane</location>
        <topology evidence="1">Multi-pass membrane protein</topology>
    </subcellularLocation>
</comment>
<dbReference type="InterPro" id="IPR019109">
    <property type="entry name" value="MamF_MmsF"/>
</dbReference>
<organism evidence="6">
    <name type="scientific">termite gut metagenome</name>
    <dbReference type="NCBI Taxonomy" id="433724"/>
    <lineage>
        <taxon>unclassified sequences</taxon>
        <taxon>metagenomes</taxon>
        <taxon>organismal metagenomes</taxon>
    </lineage>
</organism>
<feature type="transmembrane region" description="Helical" evidence="5">
    <location>
        <begin position="64"/>
        <end position="84"/>
    </location>
</feature>
<keyword evidence="4 5" id="KW-0472">Membrane</keyword>
<gene>
    <name evidence="6" type="ORF">EZS27_022208</name>
</gene>
<reference evidence="6" key="1">
    <citation type="submission" date="2019-03" db="EMBL/GenBank/DDBJ databases">
        <title>Single cell metagenomics reveals metabolic interactions within the superorganism composed of flagellate Streblomastix strix and complex community of Bacteroidetes bacteria on its surface.</title>
        <authorList>
            <person name="Treitli S.C."/>
            <person name="Kolisko M."/>
            <person name="Husnik F."/>
            <person name="Keeling P."/>
            <person name="Hampl V."/>
        </authorList>
    </citation>
    <scope>NUCLEOTIDE SEQUENCE</scope>
    <source>
        <strain evidence="6">STM</strain>
    </source>
</reference>
<evidence type="ECO:0000256" key="2">
    <source>
        <dbReference type="ARBA" id="ARBA00022692"/>
    </source>
</evidence>
<dbReference type="EMBL" id="SNRY01001729">
    <property type="protein sequence ID" value="KAA6328939.1"/>
    <property type="molecule type" value="Genomic_DNA"/>
</dbReference>
<keyword evidence="3 5" id="KW-1133">Transmembrane helix</keyword>
<evidence type="ECO:0008006" key="7">
    <source>
        <dbReference type="Google" id="ProtNLM"/>
    </source>
</evidence>
<evidence type="ECO:0000313" key="6">
    <source>
        <dbReference type="EMBL" id="KAA6328939.1"/>
    </source>
</evidence>
<evidence type="ECO:0000256" key="3">
    <source>
        <dbReference type="ARBA" id="ARBA00022989"/>
    </source>
</evidence>
<accession>A0A5J4R5I2</accession>
<evidence type="ECO:0000256" key="4">
    <source>
        <dbReference type="ARBA" id="ARBA00023136"/>
    </source>
</evidence>
<comment type="caution">
    <text evidence="6">The sequence shown here is derived from an EMBL/GenBank/DDBJ whole genome shotgun (WGS) entry which is preliminary data.</text>
</comment>
<sequence length="135" mass="15251">MEEKNNNNEQKTVCGLNENVFVGLMNLALVITKIGWIVSIVLWAVGKDKSEFVQEQGKNVLNWIISWVIYSLILLFFGIGKVIFSGMHGIYFGFGSFMVIAIGIFLFLVICPIIGALKGFNGQTWRYPLAIRFLR</sequence>
<dbReference type="Pfam" id="PF09685">
    <property type="entry name" value="MamF_MmsF"/>
    <property type="match status" value="1"/>
</dbReference>
<keyword evidence="2 5" id="KW-0812">Transmembrane</keyword>
<dbReference type="AlphaFoldDB" id="A0A5J4R5I2"/>
<evidence type="ECO:0000256" key="1">
    <source>
        <dbReference type="ARBA" id="ARBA00004141"/>
    </source>
</evidence>
<protein>
    <recommendedName>
        <fullName evidence="7">DUF4870 domain-containing protein</fullName>
    </recommendedName>
</protein>
<feature type="transmembrane region" description="Helical" evidence="5">
    <location>
        <begin position="90"/>
        <end position="117"/>
    </location>
</feature>
<name>A0A5J4R5I2_9ZZZZ</name>
<evidence type="ECO:0000256" key="5">
    <source>
        <dbReference type="SAM" id="Phobius"/>
    </source>
</evidence>